<organism evidence="1">
    <name type="scientific">Pinus radiata</name>
    <name type="common">Monterey pine</name>
    <name type="synonym">Pinus insignis</name>
    <dbReference type="NCBI Taxonomy" id="3347"/>
    <lineage>
        <taxon>Eukaryota</taxon>
        <taxon>Viridiplantae</taxon>
        <taxon>Streptophyta</taxon>
        <taxon>Embryophyta</taxon>
        <taxon>Tracheophyta</taxon>
        <taxon>Spermatophyta</taxon>
        <taxon>Pinopsida</taxon>
        <taxon>Pinidae</taxon>
        <taxon>Conifers I</taxon>
        <taxon>Pinales</taxon>
        <taxon>Pinaceae</taxon>
        <taxon>Pinus</taxon>
        <taxon>Pinus subgen. Pinus</taxon>
    </lineage>
</organism>
<proteinExistence type="predicted"/>
<protein>
    <submittedName>
        <fullName evidence="1">Uncharacterized protein</fullName>
    </submittedName>
</protein>
<feature type="non-terminal residue" evidence="1">
    <location>
        <position position="1"/>
    </location>
</feature>
<sequence length="56" mass="6577">KWQRLAHCERHGREKLSPYSIHLNSLQRGLRGNCLPVELRGGKSIWGRWFGGRKLH</sequence>
<reference evidence="1" key="1">
    <citation type="submission" date="2011-12" db="EMBL/GenBank/DDBJ databases">
        <title>Nucleotide Diversity and Divergence in the Loblolly Pine Gene Space.</title>
        <authorList>
            <person name="Neale D.B."/>
            <person name="Wegrzyn J.L."/>
            <person name="Lee J.M."/>
            <person name="Eckert A.J."/>
            <person name="Liechty J.D."/>
            <person name="Stevens K.A."/>
            <person name="Langley C.H."/>
        </authorList>
    </citation>
    <scope>NUCLEOTIDE SEQUENCE</scope>
    <source>
        <strain evidence="1">8139</strain>
        <tissue evidence="1">Megagametophyte</tissue>
    </source>
</reference>
<dbReference type="AlphaFoldDB" id="H9MCP5"/>
<gene>
    <name evidence="1" type="ORF">CL2150Contig1_01</name>
</gene>
<name>H9MCP5_PINRA</name>
<dbReference type="EMBL" id="JQ263754">
    <property type="protein sequence ID" value="AEW08892.1"/>
    <property type="molecule type" value="Genomic_DNA"/>
</dbReference>
<evidence type="ECO:0000313" key="1">
    <source>
        <dbReference type="EMBL" id="AEW08892.1"/>
    </source>
</evidence>
<accession>H9MCP5</accession>